<keyword evidence="1" id="KW-1133">Transmembrane helix</keyword>
<evidence type="ECO:0000313" key="3">
    <source>
        <dbReference type="Proteomes" id="UP000317977"/>
    </source>
</evidence>
<accession>A0A5C6EAK8</accession>
<reference evidence="2 3" key="1">
    <citation type="submission" date="2019-02" db="EMBL/GenBank/DDBJ databases">
        <title>Deep-cultivation of Planctomycetes and their phenomic and genomic characterization uncovers novel biology.</title>
        <authorList>
            <person name="Wiegand S."/>
            <person name="Jogler M."/>
            <person name="Boedeker C."/>
            <person name="Pinto D."/>
            <person name="Vollmers J."/>
            <person name="Rivas-Marin E."/>
            <person name="Kohn T."/>
            <person name="Peeters S.H."/>
            <person name="Heuer A."/>
            <person name="Rast P."/>
            <person name="Oberbeckmann S."/>
            <person name="Bunk B."/>
            <person name="Jeske O."/>
            <person name="Meyerdierks A."/>
            <person name="Storesund J.E."/>
            <person name="Kallscheuer N."/>
            <person name="Luecker S."/>
            <person name="Lage O.M."/>
            <person name="Pohl T."/>
            <person name="Merkel B.J."/>
            <person name="Hornburger P."/>
            <person name="Mueller R.-W."/>
            <person name="Bruemmer F."/>
            <person name="Labrenz M."/>
            <person name="Spormann A.M."/>
            <person name="Op Den Camp H."/>
            <person name="Overmann J."/>
            <person name="Amann R."/>
            <person name="Jetten M.S.M."/>
            <person name="Mascher T."/>
            <person name="Medema M.H."/>
            <person name="Devos D.P."/>
            <person name="Kaster A.-K."/>
            <person name="Ovreas L."/>
            <person name="Rohde M."/>
            <person name="Galperin M.Y."/>
            <person name="Jogler C."/>
        </authorList>
    </citation>
    <scope>NUCLEOTIDE SEQUENCE [LARGE SCALE GENOMIC DNA]</scope>
    <source>
        <strain evidence="2 3">Poly59</strain>
    </source>
</reference>
<feature type="transmembrane region" description="Helical" evidence="1">
    <location>
        <begin position="98"/>
        <end position="119"/>
    </location>
</feature>
<keyword evidence="3" id="KW-1185">Reference proteome</keyword>
<dbReference type="Proteomes" id="UP000317977">
    <property type="component" value="Unassembled WGS sequence"/>
</dbReference>
<gene>
    <name evidence="2" type="ORF">Poly59_57260</name>
</gene>
<protein>
    <submittedName>
        <fullName evidence="2">Uncharacterized protein</fullName>
    </submittedName>
</protein>
<proteinExistence type="predicted"/>
<feature type="transmembrane region" description="Helical" evidence="1">
    <location>
        <begin position="32"/>
        <end position="53"/>
    </location>
</feature>
<evidence type="ECO:0000256" key="1">
    <source>
        <dbReference type="SAM" id="Phobius"/>
    </source>
</evidence>
<dbReference type="AlphaFoldDB" id="A0A5C6EAK8"/>
<name>A0A5C6EAK8_9BACT</name>
<comment type="caution">
    <text evidence="2">The sequence shown here is derived from an EMBL/GenBank/DDBJ whole genome shotgun (WGS) entry which is preliminary data.</text>
</comment>
<keyword evidence="1" id="KW-0472">Membrane</keyword>
<sequence length="369" mass="40233">MVISSYLLASGLPLQLLPDAQSWSGEDLFGLVALISCLVGVMLPLDILGGYLLPNRSSPRKITIWAFVKGWIRGVMVQACFFLIASLLILAMGREVGLVGAGLVILAIGVVQVAFQFRIARLTASLPDRGDVQAEAKVAVSAALERASQWGWKPRPVMVVEHDDVGFTGGIVGLPRMEWIVVPSSSLSKLSPDQLAITIARRLEAIESGSRTRGVMLAFAWVLTGFVLSAMLPGAGVTSVGELALTCCGFTLWSFLGLLTLPTLSRQASYAIDRQLMERGVKPQTFYETLQTLDRLQDDEPKRSAVIETIFHPVPSVDNRRRESASTFPIAWHAARMTLFVSWACMGMLVRAVHCNVGRPELWVMLPTD</sequence>
<feature type="transmembrane region" description="Helical" evidence="1">
    <location>
        <begin position="243"/>
        <end position="264"/>
    </location>
</feature>
<organism evidence="2 3">
    <name type="scientific">Rubripirellula reticaptiva</name>
    <dbReference type="NCBI Taxonomy" id="2528013"/>
    <lineage>
        <taxon>Bacteria</taxon>
        <taxon>Pseudomonadati</taxon>
        <taxon>Planctomycetota</taxon>
        <taxon>Planctomycetia</taxon>
        <taxon>Pirellulales</taxon>
        <taxon>Pirellulaceae</taxon>
        <taxon>Rubripirellula</taxon>
    </lineage>
</organism>
<evidence type="ECO:0000313" key="2">
    <source>
        <dbReference type="EMBL" id="TWU46753.1"/>
    </source>
</evidence>
<dbReference type="EMBL" id="SJPX01000006">
    <property type="protein sequence ID" value="TWU46753.1"/>
    <property type="molecule type" value="Genomic_DNA"/>
</dbReference>
<feature type="transmembrane region" description="Helical" evidence="1">
    <location>
        <begin position="215"/>
        <end position="237"/>
    </location>
</feature>
<keyword evidence="1" id="KW-0812">Transmembrane</keyword>
<feature type="transmembrane region" description="Helical" evidence="1">
    <location>
        <begin position="74"/>
        <end position="92"/>
    </location>
</feature>